<keyword evidence="4" id="KW-1185">Reference proteome</keyword>
<keyword evidence="2" id="KW-0812">Transmembrane</keyword>
<dbReference type="EMBL" id="JABEZV010000011">
    <property type="protein sequence ID" value="MBA0725637.1"/>
    <property type="molecule type" value="Genomic_DNA"/>
</dbReference>
<gene>
    <name evidence="3" type="ORF">Golax_022205</name>
</gene>
<feature type="non-terminal residue" evidence="3">
    <location>
        <position position="141"/>
    </location>
</feature>
<proteinExistence type="predicted"/>
<keyword evidence="2" id="KW-0472">Membrane</keyword>
<dbReference type="Proteomes" id="UP000593574">
    <property type="component" value="Unassembled WGS sequence"/>
</dbReference>
<feature type="region of interest" description="Disordered" evidence="1">
    <location>
        <begin position="1"/>
        <end position="30"/>
    </location>
</feature>
<evidence type="ECO:0000256" key="2">
    <source>
        <dbReference type="SAM" id="Phobius"/>
    </source>
</evidence>
<sequence>MMEVNAGYSRSNEKQLPECRKSADKGKKPAEKDASASAFVNHGSFLALDDSMVFDYCYFPTFSNDMKKFLKGYHCYHVCFSFKIRCIVYMLFYQIVPLIATMYVAWIRRIITAETLFCSWSTTYEELLSTNEPFSEPIPLP</sequence>
<dbReference type="AlphaFoldDB" id="A0A7J9ANH1"/>
<accession>A0A7J9ANH1</accession>
<feature type="transmembrane region" description="Helical" evidence="2">
    <location>
        <begin position="87"/>
        <end position="106"/>
    </location>
</feature>
<protein>
    <submittedName>
        <fullName evidence="3">Uncharacterized protein</fullName>
    </submittedName>
</protein>
<evidence type="ECO:0000256" key="1">
    <source>
        <dbReference type="SAM" id="MobiDB-lite"/>
    </source>
</evidence>
<name>A0A7J9ANH1_9ROSI</name>
<comment type="caution">
    <text evidence="3">The sequence shown here is derived from an EMBL/GenBank/DDBJ whole genome shotgun (WGS) entry which is preliminary data.</text>
</comment>
<keyword evidence="2" id="KW-1133">Transmembrane helix</keyword>
<organism evidence="3 4">
    <name type="scientific">Gossypium laxum</name>
    <dbReference type="NCBI Taxonomy" id="34288"/>
    <lineage>
        <taxon>Eukaryota</taxon>
        <taxon>Viridiplantae</taxon>
        <taxon>Streptophyta</taxon>
        <taxon>Embryophyta</taxon>
        <taxon>Tracheophyta</taxon>
        <taxon>Spermatophyta</taxon>
        <taxon>Magnoliopsida</taxon>
        <taxon>eudicotyledons</taxon>
        <taxon>Gunneridae</taxon>
        <taxon>Pentapetalae</taxon>
        <taxon>rosids</taxon>
        <taxon>malvids</taxon>
        <taxon>Malvales</taxon>
        <taxon>Malvaceae</taxon>
        <taxon>Malvoideae</taxon>
        <taxon>Gossypium</taxon>
    </lineage>
</organism>
<feature type="compositionally biased region" description="Basic and acidic residues" evidence="1">
    <location>
        <begin position="11"/>
        <end position="30"/>
    </location>
</feature>
<reference evidence="3 4" key="1">
    <citation type="journal article" date="2019" name="Genome Biol. Evol.">
        <title>Insights into the evolution of the New World diploid cottons (Gossypium, subgenus Houzingenia) based on genome sequencing.</title>
        <authorList>
            <person name="Grover C.E."/>
            <person name="Arick M.A. 2nd"/>
            <person name="Thrash A."/>
            <person name="Conover J.L."/>
            <person name="Sanders W.S."/>
            <person name="Peterson D.G."/>
            <person name="Frelichowski J.E."/>
            <person name="Scheffler J.A."/>
            <person name="Scheffler B.E."/>
            <person name="Wendel J.F."/>
        </authorList>
    </citation>
    <scope>NUCLEOTIDE SEQUENCE [LARGE SCALE GENOMIC DNA]</scope>
    <source>
        <strain evidence="3">4</strain>
        <tissue evidence="3">Leaf</tissue>
    </source>
</reference>
<evidence type="ECO:0000313" key="3">
    <source>
        <dbReference type="EMBL" id="MBA0725637.1"/>
    </source>
</evidence>
<evidence type="ECO:0000313" key="4">
    <source>
        <dbReference type="Proteomes" id="UP000593574"/>
    </source>
</evidence>